<sequence length="135" mass="14349">MPKLLTLLTLGLLSFGVLSGCEEDEETATVQASCTTVKVLGRSCDGTMLQLPTDINLGKTITIEGVSYANVVATYSQVPAELPESQSFLTGLRLATDAEAPDQACIAIYTSYDLDRVILTAPKCKSEGWCGTPNQ</sequence>
<comment type="caution">
    <text evidence="2">The sequence shown here is derived from an EMBL/GenBank/DDBJ whole genome shotgun (WGS) entry which is preliminary data.</text>
</comment>
<gene>
    <name evidence="2" type="ORF">I5L79_11520</name>
</gene>
<feature type="signal peptide" evidence="1">
    <location>
        <begin position="1"/>
        <end position="19"/>
    </location>
</feature>
<evidence type="ECO:0000256" key="1">
    <source>
        <dbReference type="SAM" id="SignalP"/>
    </source>
</evidence>
<evidence type="ECO:0000313" key="3">
    <source>
        <dbReference type="Proteomes" id="UP000601099"/>
    </source>
</evidence>
<keyword evidence="1" id="KW-0732">Signal</keyword>
<dbReference type="RefSeq" id="WP_196955207.1">
    <property type="nucleotide sequence ID" value="NZ_JADWYK010000006.1"/>
</dbReference>
<evidence type="ECO:0000313" key="2">
    <source>
        <dbReference type="EMBL" id="MBG8554179.1"/>
    </source>
</evidence>
<dbReference type="Proteomes" id="UP000601099">
    <property type="component" value="Unassembled WGS sequence"/>
</dbReference>
<feature type="chain" id="PRO_5046148190" description="Lipoprotein" evidence="1">
    <location>
        <begin position="20"/>
        <end position="135"/>
    </location>
</feature>
<accession>A0ABS0L252</accession>
<proteinExistence type="predicted"/>
<organism evidence="2 3">
    <name type="scientific">Hymenobacter guriensis</name>
    <dbReference type="NCBI Taxonomy" id="2793065"/>
    <lineage>
        <taxon>Bacteria</taxon>
        <taxon>Pseudomonadati</taxon>
        <taxon>Bacteroidota</taxon>
        <taxon>Cytophagia</taxon>
        <taxon>Cytophagales</taxon>
        <taxon>Hymenobacteraceae</taxon>
        <taxon>Hymenobacter</taxon>
    </lineage>
</organism>
<protein>
    <recommendedName>
        <fullName evidence="4">Lipoprotein</fullName>
    </recommendedName>
</protein>
<dbReference type="EMBL" id="JADWYK010000006">
    <property type="protein sequence ID" value="MBG8554179.1"/>
    <property type="molecule type" value="Genomic_DNA"/>
</dbReference>
<reference evidence="2 3" key="1">
    <citation type="submission" date="2020-11" db="EMBL/GenBank/DDBJ databases">
        <title>Hymenobacter sp.</title>
        <authorList>
            <person name="Kim M.K."/>
        </authorList>
    </citation>
    <scope>NUCLEOTIDE SEQUENCE [LARGE SCALE GENOMIC DNA]</scope>
    <source>
        <strain evidence="2 3">BT594</strain>
    </source>
</reference>
<keyword evidence="3" id="KW-1185">Reference proteome</keyword>
<evidence type="ECO:0008006" key="4">
    <source>
        <dbReference type="Google" id="ProtNLM"/>
    </source>
</evidence>
<dbReference type="PROSITE" id="PS51257">
    <property type="entry name" value="PROKAR_LIPOPROTEIN"/>
    <property type="match status" value="1"/>
</dbReference>
<name>A0ABS0L252_9BACT</name>